<name>A0A8J5R382_9HYME</name>
<reference evidence="1" key="2">
    <citation type="submission" date="2021-04" db="EMBL/GenBank/DDBJ databases">
        <title>Genome-wide patterns of bracovirus chromosomal integration into multiple host tissues during parasitism.</title>
        <authorList>
            <person name="Chebbi M.A.C."/>
        </authorList>
    </citation>
    <scope>NUCLEOTIDE SEQUENCE</scope>
    <source>
        <tissue evidence="1">Whole body</tissue>
    </source>
</reference>
<accession>A0A8J5R382</accession>
<dbReference type="InterPro" id="IPR029779">
    <property type="entry name" value="Rmp24-like"/>
</dbReference>
<comment type="caution">
    <text evidence="1">The sequence shown here is derived from an EMBL/GenBank/DDBJ whole genome shotgun (WGS) entry which is preliminary data.</text>
</comment>
<proteinExistence type="predicted"/>
<dbReference type="AlphaFoldDB" id="A0A8J5R382"/>
<dbReference type="Pfam" id="PF15719">
    <property type="entry name" value="Rmp24-like"/>
    <property type="match status" value="1"/>
</dbReference>
<dbReference type="EMBL" id="JAAOIC020000048">
    <property type="protein sequence ID" value="KAG8036509.1"/>
    <property type="molecule type" value="Genomic_DNA"/>
</dbReference>
<keyword evidence="2" id="KW-1185">Reference proteome</keyword>
<reference evidence="1" key="1">
    <citation type="submission" date="2020-03" db="EMBL/GenBank/DDBJ databases">
        <authorList>
            <person name="Chebbi M.A."/>
            <person name="Drezen J.M."/>
        </authorList>
    </citation>
    <scope>NUCLEOTIDE SEQUENCE</scope>
    <source>
        <tissue evidence="1">Whole body</tissue>
    </source>
</reference>
<organism evidence="1 2">
    <name type="scientific">Cotesia typhae</name>
    <dbReference type="NCBI Taxonomy" id="2053667"/>
    <lineage>
        <taxon>Eukaryota</taxon>
        <taxon>Metazoa</taxon>
        <taxon>Ecdysozoa</taxon>
        <taxon>Arthropoda</taxon>
        <taxon>Hexapoda</taxon>
        <taxon>Insecta</taxon>
        <taxon>Pterygota</taxon>
        <taxon>Neoptera</taxon>
        <taxon>Endopterygota</taxon>
        <taxon>Hymenoptera</taxon>
        <taxon>Apocrita</taxon>
        <taxon>Ichneumonoidea</taxon>
        <taxon>Braconidae</taxon>
        <taxon>Microgastrinae</taxon>
        <taxon>Cotesia</taxon>
    </lineage>
</organism>
<evidence type="ECO:0000313" key="2">
    <source>
        <dbReference type="Proteomes" id="UP000729913"/>
    </source>
</evidence>
<sequence>MEKVTHLLNITKFLSKHKNPEANELRNYYVKCCKELTSDGELPKQIFGINTMCSHCGSLWNTVDYKVRLIQGKPIPNSVKKLIKNSVNDIQLSACQKKLVRKSLKNRLNKLIIICSVCKKKNFVTLNKPERLKISKREVVTDITPKRKKKRIKDKTAGLLINTPNVKDCQGAEITKINTDTPRLLNPKGKQRKSNNINVSGSKPKKINISKLKGIINTSTAPSKRSSLHNFLTELG</sequence>
<protein>
    <submittedName>
        <fullName evidence="1">Uncharacterized protein</fullName>
    </submittedName>
</protein>
<evidence type="ECO:0000313" key="1">
    <source>
        <dbReference type="EMBL" id="KAG8036509.1"/>
    </source>
</evidence>
<gene>
    <name evidence="1" type="ORF">G9C98_003831</name>
</gene>
<dbReference type="Proteomes" id="UP000729913">
    <property type="component" value="Unassembled WGS sequence"/>
</dbReference>
<dbReference type="OrthoDB" id="8190480at2759"/>